<protein>
    <submittedName>
        <fullName evidence="1">Uncharacterized protein</fullName>
    </submittedName>
</protein>
<sequence>MLEERLGQVAKLVRVCTLRTLASPSSTMHRISSSMILPVASGRLIHVKAGRP</sequence>
<evidence type="ECO:0000313" key="1">
    <source>
        <dbReference type="EMBL" id="MBB3873030.1"/>
    </source>
</evidence>
<comment type="caution">
    <text evidence="1">The sequence shown here is derived from an EMBL/GenBank/DDBJ whole genome shotgun (WGS) entry which is preliminary data.</text>
</comment>
<organism evidence="1 2">
    <name type="scientific">Brevundimonas mediterranea</name>
    <dbReference type="NCBI Taxonomy" id="74329"/>
    <lineage>
        <taxon>Bacteria</taxon>
        <taxon>Pseudomonadati</taxon>
        <taxon>Pseudomonadota</taxon>
        <taxon>Alphaproteobacteria</taxon>
        <taxon>Caulobacterales</taxon>
        <taxon>Caulobacteraceae</taxon>
        <taxon>Brevundimonas</taxon>
    </lineage>
</organism>
<reference evidence="1 2" key="1">
    <citation type="submission" date="2020-08" db="EMBL/GenBank/DDBJ databases">
        <title>Genomic Encyclopedia of Type Strains, Phase IV (KMG-IV): sequencing the most valuable type-strain genomes for metagenomic binning, comparative biology and taxonomic classification.</title>
        <authorList>
            <person name="Goeker M."/>
        </authorList>
    </citation>
    <scope>NUCLEOTIDE SEQUENCE [LARGE SCALE GENOMIC DNA]</scope>
    <source>
        <strain evidence="1 2">DSM 14878</strain>
    </source>
</reference>
<evidence type="ECO:0000313" key="2">
    <source>
        <dbReference type="Proteomes" id="UP000532936"/>
    </source>
</evidence>
<dbReference type="AlphaFoldDB" id="A0A7W6A7D5"/>
<proteinExistence type="predicted"/>
<name>A0A7W6A7D5_9CAUL</name>
<dbReference type="EMBL" id="JACIDA010000002">
    <property type="protein sequence ID" value="MBB3873030.1"/>
    <property type="molecule type" value="Genomic_DNA"/>
</dbReference>
<accession>A0A7W6A7D5</accession>
<gene>
    <name evidence="1" type="ORF">GGR11_002583</name>
</gene>
<dbReference type="Proteomes" id="UP000532936">
    <property type="component" value="Unassembled WGS sequence"/>
</dbReference>